<keyword evidence="2 5" id="KW-0132">Cell division</keyword>
<dbReference type="Proteomes" id="UP000719917">
    <property type="component" value="Unassembled WGS sequence"/>
</dbReference>
<evidence type="ECO:0000256" key="5">
    <source>
        <dbReference type="HAMAP-Rule" id="MF_01804"/>
    </source>
</evidence>
<dbReference type="PANTHER" id="PTHR34298:SF2">
    <property type="entry name" value="SEGREGATION AND CONDENSATION PROTEIN B"/>
    <property type="match status" value="1"/>
</dbReference>
<dbReference type="InterPro" id="IPR036390">
    <property type="entry name" value="WH_DNA-bd_sf"/>
</dbReference>
<keyword evidence="1 5" id="KW-0963">Cytoplasm</keyword>
<comment type="similarity">
    <text evidence="5">Belongs to the ScpB family.</text>
</comment>
<dbReference type="InterPro" id="IPR005234">
    <property type="entry name" value="ScpB_csome_segregation"/>
</dbReference>
<dbReference type="GO" id="GO:0005737">
    <property type="term" value="C:cytoplasm"/>
    <property type="evidence" value="ECO:0007669"/>
    <property type="project" value="UniProtKB-SubCell"/>
</dbReference>
<dbReference type="GO" id="GO:0051304">
    <property type="term" value="P:chromosome separation"/>
    <property type="evidence" value="ECO:0007669"/>
    <property type="project" value="InterPro"/>
</dbReference>
<dbReference type="SUPFAM" id="SSF46785">
    <property type="entry name" value="Winged helix' DNA-binding domain"/>
    <property type="match status" value="2"/>
</dbReference>
<sequence length="223" mass="24348">MMKLQMRESILTMKTSLQQIEGLLFVAGDEGITVAEMADATGFAKPAVIGLLEDLAAKYESDENSALDVLKTDDQYQLVTKSELAETIHRYFTAPLTTALSQASLEVLAIIAYKQPITRVEIDEIRGVQSQATIQKLALRNLVEGRGRSNEPGRPILYGTTAYFLNYFGLSDLQELPPLVTAEALDALRAQKDVALPLMPGEEGGSAFDVALPELAETAEREE</sequence>
<comment type="subunit">
    <text evidence="5">Homodimer. Homodimerization may be required to stabilize the binding of ScpA to the Smc head domains. Component of a cohesin-like complex composed of ScpA, ScpB and the Smc homodimer, in which ScpA and ScpB bind to the head domain of Smc. The presence of the three proteins is required for the association of the complex with DNA.</text>
</comment>
<gene>
    <name evidence="5 6" type="primary">scpB</name>
    <name evidence="6" type="ORF">GTU77_05660</name>
</gene>
<organism evidence="6 7">
    <name type="scientific">Weissella confusa</name>
    <name type="common">Lactobacillus confusus</name>
    <dbReference type="NCBI Taxonomy" id="1583"/>
    <lineage>
        <taxon>Bacteria</taxon>
        <taxon>Bacillati</taxon>
        <taxon>Bacillota</taxon>
        <taxon>Bacilli</taxon>
        <taxon>Lactobacillales</taxon>
        <taxon>Lactobacillaceae</taxon>
        <taxon>Weissella</taxon>
    </lineage>
</organism>
<dbReference type="EMBL" id="JAAAMQ010000010">
    <property type="protein sequence ID" value="NBA11701.1"/>
    <property type="molecule type" value="Genomic_DNA"/>
</dbReference>
<dbReference type="PANTHER" id="PTHR34298">
    <property type="entry name" value="SEGREGATION AND CONDENSATION PROTEIN B"/>
    <property type="match status" value="1"/>
</dbReference>
<reference evidence="6" key="1">
    <citation type="submission" date="2020-01" db="EMBL/GenBank/DDBJ databases">
        <title>First Reported Case and Whole Genome of Weissella confusa in an Equid.</title>
        <authorList>
            <person name="Little S.V."/>
            <person name="Lawhon S.D."/>
        </authorList>
    </citation>
    <scope>NUCLEOTIDE SEQUENCE</scope>
    <source>
        <strain evidence="6">718955</strain>
    </source>
</reference>
<evidence type="ECO:0000256" key="2">
    <source>
        <dbReference type="ARBA" id="ARBA00022618"/>
    </source>
</evidence>
<dbReference type="AlphaFoldDB" id="A0AAJ3DAY3"/>
<dbReference type="Gene3D" id="1.10.10.10">
    <property type="entry name" value="Winged helix-like DNA-binding domain superfamily/Winged helix DNA-binding domain"/>
    <property type="match status" value="2"/>
</dbReference>
<comment type="caution">
    <text evidence="6">The sequence shown here is derived from an EMBL/GenBank/DDBJ whole genome shotgun (WGS) entry which is preliminary data.</text>
</comment>
<keyword evidence="3 5" id="KW-0159">Chromosome partition</keyword>
<keyword evidence="4 5" id="KW-0131">Cell cycle</keyword>
<dbReference type="GO" id="GO:0006260">
    <property type="term" value="P:DNA replication"/>
    <property type="evidence" value="ECO:0007669"/>
    <property type="project" value="UniProtKB-UniRule"/>
</dbReference>
<comment type="subcellular location">
    <subcellularLocation>
        <location evidence="5">Cytoplasm</location>
    </subcellularLocation>
    <text evidence="5">Associated with two foci at the outer edges of the nucleoid region in young cells, and at four foci within both cell halves in older cells.</text>
</comment>
<dbReference type="HAMAP" id="MF_01804">
    <property type="entry name" value="ScpB"/>
    <property type="match status" value="1"/>
</dbReference>
<protein>
    <recommendedName>
        <fullName evidence="5">Segregation and condensation protein B</fullName>
    </recommendedName>
</protein>
<dbReference type="GO" id="GO:0051301">
    <property type="term" value="P:cell division"/>
    <property type="evidence" value="ECO:0007669"/>
    <property type="project" value="UniProtKB-KW"/>
</dbReference>
<name>A0AAJ3DAY3_WEICO</name>
<evidence type="ECO:0000313" key="7">
    <source>
        <dbReference type="Proteomes" id="UP000719917"/>
    </source>
</evidence>
<dbReference type="InterPro" id="IPR036388">
    <property type="entry name" value="WH-like_DNA-bd_sf"/>
</dbReference>
<proteinExistence type="inferred from homology"/>
<comment type="function">
    <text evidence="5">Participates in chromosomal partition during cell division. May act via the formation of a condensin-like complex containing Smc and ScpA that pull DNA away from mid-cell into both cell halves.</text>
</comment>
<evidence type="ECO:0000256" key="1">
    <source>
        <dbReference type="ARBA" id="ARBA00022490"/>
    </source>
</evidence>
<dbReference type="NCBIfam" id="TIGR00281">
    <property type="entry name" value="SMC-Scp complex subunit ScpB"/>
    <property type="match status" value="1"/>
</dbReference>
<dbReference type="Pfam" id="PF04079">
    <property type="entry name" value="SMC_ScpB"/>
    <property type="match status" value="1"/>
</dbReference>
<accession>A0AAJ3DAY3</accession>
<evidence type="ECO:0000313" key="6">
    <source>
        <dbReference type="EMBL" id="NBA11701.1"/>
    </source>
</evidence>
<evidence type="ECO:0000256" key="4">
    <source>
        <dbReference type="ARBA" id="ARBA00023306"/>
    </source>
</evidence>
<evidence type="ECO:0000256" key="3">
    <source>
        <dbReference type="ARBA" id="ARBA00022829"/>
    </source>
</evidence>